<dbReference type="STRING" id="994479.GCA_000194155_07513"/>
<dbReference type="Pfam" id="PF14040">
    <property type="entry name" value="DNase_NucA_NucB"/>
    <property type="match status" value="1"/>
</dbReference>
<accession>A0A2N3Y1Y4</accession>
<dbReference type="Proteomes" id="UP000233786">
    <property type="component" value="Unassembled WGS sequence"/>
</dbReference>
<organism evidence="3 4">
    <name type="scientific">Saccharopolyspora spinosa</name>
    <dbReference type="NCBI Taxonomy" id="60894"/>
    <lineage>
        <taxon>Bacteria</taxon>
        <taxon>Bacillati</taxon>
        <taxon>Actinomycetota</taxon>
        <taxon>Actinomycetes</taxon>
        <taxon>Pseudonocardiales</taxon>
        <taxon>Pseudonocardiaceae</taxon>
        <taxon>Saccharopolyspora</taxon>
    </lineage>
</organism>
<dbReference type="EMBL" id="PJNB01000001">
    <property type="protein sequence ID" value="PKW16851.1"/>
    <property type="molecule type" value="Genomic_DNA"/>
</dbReference>
<evidence type="ECO:0000313" key="3">
    <source>
        <dbReference type="EMBL" id="PKW16851.1"/>
    </source>
</evidence>
<feature type="domain" description="Deoxyribonuclease NucA/NucB" evidence="2">
    <location>
        <begin position="195"/>
        <end position="267"/>
    </location>
</feature>
<proteinExistence type="predicted"/>
<dbReference type="AlphaFoldDB" id="A0A2N3Y1Y4"/>
<comment type="caution">
    <text evidence="3">The sequence shown here is derived from an EMBL/GenBank/DDBJ whole genome shotgun (WGS) entry which is preliminary data.</text>
</comment>
<gene>
    <name evidence="3" type="ORF">A8926_4747</name>
</gene>
<name>A0A2N3Y1Y4_SACSN</name>
<sequence length="278" mass="30136">MDVAIRSSVEFPEGNETTPSWDLDTDIQVTRAWGTLETASGIAWTGCYNNSKICTTSQLADSNAESESLNLAVGPAISKWYTQYVAEMPFNTVRDLYGHLGAAIQVNAPGNPVLLIDHAENTLFGRCDNLSNRFGAGCVDQYGFAYVSYDVRDNPTVKEVAEHVFDSIRTLPSHWGSGAIGGHPLNRITDAAAIDNNRNIACAGVDTKEGESCDEYPLASTIQGGNGASSDDRSIRIVPINANNSQGGLTSAYYDYYRIHNLDDFYVQAILEDGSTAW</sequence>
<feature type="region of interest" description="Disordered" evidence="1">
    <location>
        <begin position="1"/>
        <end position="20"/>
    </location>
</feature>
<evidence type="ECO:0000313" key="4">
    <source>
        <dbReference type="Proteomes" id="UP000233786"/>
    </source>
</evidence>
<reference evidence="3" key="1">
    <citation type="submission" date="2017-12" db="EMBL/GenBank/DDBJ databases">
        <title>Sequencing the genomes of 1000 Actinobacteria strains.</title>
        <authorList>
            <person name="Klenk H.-P."/>
        </authorList>
    </citation>
    <scope>NUCLEOTIDE SEQUENCE [LARGE SCALE GENOMIC DNA]</scope>
    <source>
        <strain evidence="3">DSM 44228</strain>
    </source>
</reference>
<dbReference type="InterPro" id="IPR029476">
    <property type="entry name" value="DNase_NucA_NucB"/>
</dbReference>
<protein>
    <submittedName>
        <fullName evidence="3">Deoxyribonuclease NucA/NucB</fullName>
    </submittedName>
</protein>
<keyword evidence="4" id="KW-1185">Reference proteome</keyword>
<evidence type="ECO:0000256" key="1">
    <source>
        <dbReference type="SAM" id="MobiDB-lite"/>
    </source>
</evidence>
<dbReference type="RefSeq" id="WP_083822344.1">
    <property type="nucleotide sequence ID" value="NZ_PJNB01000001.1"/>
</dbReference>
<evidence type="ECO:0000259" key="2">
    <source>
        <dbReference type="Pfam" id="PF14040"/>
    </source>
</evidence>
<dbReference type="OrthoDB" id="2751008at2"/>